<accession>A0ABW3VNS9</accession>
<dbReference type="InterPro" id="IPR014710">
    <property type="entry name" value="RmlC-like_jellyroll"/>
</dbReference>
<dbReference type="InterPro" id="IPR009057">
    <property type="entry name" value="Homeodomain-like_sf"/>
</dbReference>
<dbReference type="PANTHER" id="PTHR11019">
    <property type="entry name" value="HTH-TYPE TRANSCRIPTIONAL REGULATOR NIMR"/>
    <property type="match status" value="1"/>
</dbReference>
<dbReference type="PANTHER" id="PTHR11019:SF199">
    <property type="entry name" value="HTH-TYPE TRANSCRIPTIONAL REGULATOR NIMR"/>
    <property type="match status" value="1"/>
</dbReference>
<evidence type="ECO:0000259" key="4">
    <source>
        <dbReference type="PROSITE" id="PS01124"/>
    </source>
</evidence>
<gene>
    <name evidence="5" type="ORF">ACFQ34_24480</name>
</gene>
<dbReference type="EMBL" id="JBHTMB010000224">
    <property type="protein sequence ID" value="MFD1236455.1"/>
    <property type="molecule type" value="Genomic_DNA"/>
</dbReference>
<dbReference type="InterPro" id="IPR011051">
    <property type="entry name" value="RmlC_Cupin_sf"/>
</dbReference>
<dbReference type="SUPFAM" id="SSF46689">
    <property type="entry name" value="Homeodomain-like"/>
    <property type="match status" value="1"/>
</dbReference>
<dbReference type="Gene3D" id="2.60.120.10">
    <property type="entry name" value="Jelly Rolls"/>
    <property type="match status" value="1"/>
</dbReference>
<dbReference type="SUPFAM" id="SSF51182">
    <property type="entry name" value="RmlC-like cupins"/>
    <property type="match status" value="1"/>
</dbReference>
<dbReference type="InterPro" id="IPR018060">
    <property type="entry name" value="HTH_AraC"/>
</dbReference>
<evidence type="ECO:0000256" key="2">
    <source>
        <dbReference type="ARBA" id="ARBA00023125"/>
    </source>
</evidence>
<dbReference type="InterPro" id="IPR003313">
    <property type="entry name" value="AraC-bd"/>
</dbReference>
<dbReference type="Gene3D" id="1.10.10.60">
    <property type="entry name" value="Homeodomain-like"/>
    <property type="match status" value="1"/>
</dbReference>
<dbReference type="Pfam" id="PF02311">
    <property type="entry name" value="AraC_binding"/>
    <property type="match status" value="1"/>
</dbReference>
<dbReference type="CDD" id="cd06124">
    <property type="entry name" value="cupin_NimR-like_N"/>
    <property type="match status" value="1"/>
</dbReference>
<keyword evidence="3" id="KW-0804">Transcription</keyword>
<organism evidence="5 6">
    <name type="scientific">Pseudonocardia benzenivorans</name>
    <dbReference type="NCBI Taxonomy" id="228005"/>
    <lineage>
        <taxon>Bacteria</taxon>
        <taxon>Bacillati</taxon>
        <taxon>Actinomycetota</taxon>
        <taxon>Actinomycetes</taxon>
        <taxon>Pseudonocardiales</taxon>
        <taxon>Pseudonocardiaceae</taxon>
        <taxon>Pseudonocardia</taxon>
    </lineage>
</organism>
<keyword evidence="2" id="KW-0238">DNA-binding</keyword>
<proteinExistence type="predicted"/>
<evidence type="ECO:0000256" key="3">
    <source>
        <dbReference type="ARBA" id="ARBA00023163"/>
    </source>
</evidence>
<dbReference type="Pfam" id="PF12833">
    <property type="entry name" value="HTH_18"/>
    <property type="match status" value="1"/>
</dbReference>
<dbReference type="PROSITE" id="PS01124">
    <property type="entry name" value="HTH_ARAC_FAMILY_2"/>
    <property type="match status" value="1"/>
</dbReference>
<dbReference type="RefSeq" id="WP_013674085.1">
    <property type="nucleotide sequence ID" value="NZ_BAABKS010000033.1"/>
</dbReference>
<keyword evidence="1" id="KW-0805">Transcription regulation</keyword>
<dbReference type="Proteomes" id="UP001597182">
    <property type="component" value="Unassembled WGS sequence"/>
</dbReference>
<evidence type="ECO:0000256" key="1">
    <source>
        <dbReference type="ARBA" id="ARBA00023015"/>
    </source>
</evidence>
<sequence length="256" mass="28178">MSDIRHMPEAPTHSAAHEAGDVIDRHRHDDHQLIYLSTGVLAIRTARGDWVASSDRAVWVPAGVWHEHRFYGRASFHTVGFPVATTPLTGSSPTVVAVDGLLRELIVACTEDGLPAAESARIRAVLGDRLRRASVQPLRLPTARDPRLADACRIVEDDLRTPRSLAELARAVGAGERTLTRLYRTEFGMTYPQWRTRVRVFHAMIRLAEGATVTETAHLCGWATTSAFVDTFARTMGHTPGTHRSAAADRSPHDGR</sequence>
<comment type="caution">
    <text evidence="5">The sequence shown here is derived from an EMBL/GenBank/DDBJ whole genome shotgun (WGS) entry which is preliminary data.</text>
</comment>
<dbReference type="SMART" id="SM00342">
    <property type="entry name" value="HTH_ARAC"/>
    <property type="match status" value="1"/>
</dbReference>
<evidence type="ECO:0000313" key="6">
    <source>
        <dbReference type="Proteomes" id="UP001597182"/>
    </source>
</evidence>
<feature type="domain" description="HTH araC/xylS-type" evidence="4">
    <location>
        <begin position="149"/>
        <end position="246"/>
    </location>
</feature>
<reference evidence="6" key="1">
    <citation type="journal article" date="2019" name="Int. J. Syst. Evol. Microbiol.">
        <title>The Global Catalogue of Microorganisms (GCM) 10K type strain sequencing project: providing services to taxonomists for standard genome sequencing and annotation.</title>
        <authorList>
            <consortium name="The Broad Institute Genomics Platform"/>
            <consortium name="The Broad Institute Genome Sequencing Center for Infectious Disease"/>
            <person name="Wu L."/>
            <person name="Ma J."/>
        </authorList>
    </citation>
    <scope>NUCLEOTIDE SEQUENCE [LARGE SCALE GENOMIC DNA]</scope>
    <source>
        <strain evidence="6">CCUG 49018</strain>
    </source>
</reference>
<keyword evidence="6" id="KW-1185">Reference proteome</keyword>
<evidence type="ECO:0000313" key="5">
    <source>
        <dbReference type="EMBL" id="MFD1236455.1"/>
    </source>
</evidence>
<protein>
    <submittedName>
        <fullName evidence="5">Helix-turn-helix domain-containing protein</fullName>
    </submittedName>
</protein>
<name>A0ABW3VNS9_9PSEU</name>